<sequence length="315" mass="33592">MLREILKPSGPARVVAGAVAEIAPDVLVLQDVDYDASLAGLRALADLIQDEGGPLYPHLFARLPNSGMPSGFDLDGDGLLGGPRDAQGYGRFEGDGGMAILSLYPMDEDGIRDFSDLLWDDLPDAIAPEPPFPSPQAAAARRLSSVGHWVVPVTLPSGPLHLMTWSATPPIFDGPEDLNGRRNHDEAALWLRLLDGDLGDVPDAPFVILGNANLDPVDGDGVRGALTRLLADPRLQDPKPRGDPKPDRSGQVHRGDPALDTAAYDGAGNLRVSYVLPSADIVVRDSGVFWPKLDALGKDDLGPRHAIVWADLTLR</sequence>
<evidence type="ECO:0000259" key="2">
    <source>
        <dbReference type="Pfam" id="PF03372"/>
    </source>
</evidence>
<protein>
    <submittedName>
        <fullName evidence="3">Endonuclease/exonuclease/phosphatase family protein</fullName>
    </submittedName>
</protein>
<keyword evidence="3" id="KW-0255">Endonuclease</keyword>
<dbReference type="Pfam" id="PF03372">
    <property type="entry name" value="Exo_endo_phos"/>
    <property type="match status" value="1"/>
</dbReference>
<dbReference type="SUPFAM" id="SSF56219">
    <property type="entry name" value="DNase I-like"/>
    <property type="match status" value="1"/>
</dbReference>
<keyword evidence="3" id="KW-0540">Nuclease</keyword>
<name>A0A934M8J0_9RHOB</name>
<comment type="caution">
    <text evidence="3">The sequence shown here is derived from an EMBL/GenBank/DDBJ whole genome shotgun (WGS) entry which is preliminary data.</text>
</comment>
<dbReference type="Proteomes" id="UP000642488">
    <property type="component" value="Unassembled WGS sequence"/>
</dbReference>
<dbReference type="AlphaFoldDB" id="A0A934M8J0"/>
<keyword evidence="4" id="KW-1185">Reference proteome</keyword>
<dbReference type="RefSeq" id="WP_198914624.1">
    <property type="nucleotide sequence ID" value="NZ_JAEKPD010000001.1"/>
</dbReference>
<dbReference type="GO" id="GO:0004519">
    <property type="term" value="F:endonuclease activity"/>
    <property type="evidence" value="ECO:0007669"/>
    <property type="project" value="UniProtKB-KW"/>
</dbReference>
<dbReference type="InterPro" id="IPR036691">
    <property type="entry name" value="Endo/exonu/phosph_ase_sf"/>
</dbReference>
<evidence type="ECO:0000313" key="4">
    <source>
        <dbReference type="Proteomes" id="UP000642488"/>
    </source>
</evidence>
<feature type="region of interest" description="Disordered" evidence="1">
    <location>
        <begin position="232"/>
        <end position="257"/>
    </location>
</feature>
<dbReference type="EMBL" id="JAEKPD010000001">
    <property type="protein sequence ID" value="MBJ3761462.1"/>
    <property type="molecule type" value="Genomic_DNA"/>
</dbReference>
<organism evidence="3 4">
    <name type="scientific">Palleronia pontilimi</name>
    <dbReference type="NCBI Taxonomy" id="1964209"/>
    <lineage>
        <taxon>Bacteria</taxon>
        <taxon>Pseudomonadati</taxon>
        <taxon>Pseudomonadota</taxon>
        <taxon>Alphaproteobacteria</taxon>
        <taxon>Rhodobacterales</taxon>
        <taxon>Roseobacteraceae</taxon>
        <taxon>Palleronia</taxon>
    </lineage>
</organism>
<feature type="compositionally biased region" description="Basic and acidic residues" evidence="1">
    <location>
        <begin position="234"/>
        <end position="257"/>
    </location>
</feature>
<evidence type="ECO:0000313" key="3">
    <source>
        <dbReference type="EMBL" id="MBJ3761462.1"/>
    </source>
</evidence>
<keyword evidence="3" id="KW-0378">Hydrolase</keyword>
<dbReference type="Gene3D" id="3.60.10.10">
    <property type="entry name" value="Endonuclease/exonuclease/phosphatase"/>
    <property type="match status" value="1"/>
</dbReference>
<feature type="domain" description="Endonuclease/exonuclease/phosphatase" evidence="2">
    <location>
        <begin position="15"/>
        <end position="293"/>
    </location>
</feature>
<evidence type="ECO:0000256" key="1">
    <source>
        <dbReference type="SAM" id="MobiDB-lite"/>
    </source>
</evidence>
<dbReference type="InterPro" id="IPR005135">
    <property type="entry name" value="Endo/exonuclease/phosphatase"/>
</dbReference>
<proteinExistence type="predicted"/>
<gene>
    <name evidence="3" type="ORF">ILP92_01680</name>
</gene>
<reference evidence="3" key="1">
    <citation type="submission" date="2020-12" db="EMBL/GenBank/DDBJ databases">
        <title>Bacterial taxonomy.</title>
        <authorList>
            <person name="Pan X."/>
        </authorList>
    </citation>
    <scope>NUCLEOTIDE SEQUENCE</scope>
    <source>
        <strain evidence="3">KCTC 52957</strain>
    </source>
</reference>
<accession>A0A934M8J0</accession>